<feature type="domain" description="GATA-type" evidence="8">
    <location>
        <begin position="123"/>
        <end position="179"/>
    </location>
</feature>
<dbReference type="PROSITE" id="PS50114">
    <property type="entry name" value="GATA_ZN_FINGER_2"/>
    <property type="match status" value="1"/>
</dbReference>
<proteinExistence type="predicted"/>
<feature type="compositionally biased region" description="Polar residues" evidence="7">
    <location>
        <begin position="305"/>
        <end position="316"/>
    </location>
</feature>
<dbReference type="InterPro" id="IPR000679">
    <property type="entry name" value="Znf_GATA"/>
</dbReference>
<dbReference type="GO" id="GO:0008270">
    <property type="term" value="F:zinc ion binding"/>
    <property type="evidence" value="ECO:0007669"/>
    <property type="project" value="UniProtKB-KW"/>
</dbReference>
<keyword evidence="5" id="KW-0539">Nucleus</keyword>
<feature type="compositionally biased region" description="Acidic residues" evidence="7">
    <location>
        <begin position="637"/>
        <end position="647"/>
    </location>
</feature>
<dbReference type="InterPro" id="IPR039355">
    <property type="entry name" value="Transcription_factor_GATA"/>
</dbReference>
<feature type="compositionally biased region" description="Basic and acidic residues" evidence="7">
    <location>
        <begin position="252"/>
        <end position="262"/>
    </location>
</feature>
<evidence type="ECO:0000256" key="2">
    <source>
        <dbReference type="ARBA" id="ARBA00022723"/>
    </source>
</evidence>
<sequence>MNDDDPFGEYAGMNSMAHRHMMGVEQRFPHMDDQGLSLAISTPSSSSPDMNNGSSASMGIPHHHQHQLSVNGSSGNVSSSSISNQVWSLAAALQQNNNNSNVGGSGNAKQSKATKTKKASARPPRALECFNCKVTQTPLWRRTLDRKHSLCNACGLYYKQYNGHRPLHIRHKPSLSQNNNSSGGGHHQQNREHASPYTLTPSGNASSVAAARAKKDSASSPGSSSPVMSPRSIKEEDEEHESASSTPTSHENQTEDHVEGLRIETTLNESSAQDKASAEGQSTPASVKQPLSFSDDTSGARVKRSSSNGNSKAQKNVSRHRQTRSFTGVQQHGVEWQHGLHPDMYHQQHQHQHHHLAAHGSQDPTSAAVAFAQYHSTGFLPEDLNDSPLLMGDGGPFSPTSTLSSPLTASMISPLSHGGAMAAYSLPPTALAGMTVDGLAVSKDELHHHHHQQQQGGDMSGTGSPQKSLIFDDMRFQVLVEHMRPGQMYKFLNILENRCHVLRHRLNMPNDGADFPGGGDLTPQQQQQQMNILLAQQQHQQSMVTTPTTECGFQSLSLSSPPVKEDRMGYQWPSSAMNNNWGDHHQQQHPQMVASYMYSNNNENASEAAMDSEYQQHVHQQQQQQAFQQGGARGGSEDCDDRDDEETLSSMTPGGAYWHQQ</sequence>
<comment type="subcellular location">
    <subcellularLocation>
        <location evidence="1">Nucleus</location>
    </subcellularLocation>
</comment>
<feature type="region of interest" description="Disordered" evidence="7">
    <location>
        <begin position="168"/>
        <end position="325"/>
    </location>
</feature>
<dbReference type="Pfam" id="PF00320">
    <property type="entry name" value="GATA"/>
    <property type="match status" value="1"/>
</dbReference>
<dbReference type="GO" id="GO:0005634">
    <property type="term" value="C:nucleus"/>
    <property type="evidence" value="ECO:0007669"/>
    <property type="project" value="UniProtKB-SubCell"/>
</dbReference>
<evidence type="ECO:0000256" key="7">
    <source>
        <dbReference type="SAM" id="MobiDB-lite"/>
    </source>
</evidence>
<accession>A0AAD4DAM0</accession>
<dbReference type="PANTHER" id="PTHR10071">
    <property type="entry name" value="TRANSCRIPTION FACTOR GATA FAMILY MEMBER"/>
    <property type="match status" value="1"/>
</dbReference>
<keyword evidence="4" id="KW-0862">Zinc</keyword>
<gene>
    <name evidence="9" type="ORF">BGZ95_011306</name>
</gene>
<dbReference type="Gene3D" id="3.30.50.10">
    <property type="entry name" value="Erythroid Transcription Factor GATA-1, subunit A"/>
    <property type="match status" value="1"/>
</dbReference>
<evidence type="ECO:0000259" key="8">
    <source>
        <dbReference type="PROSITE" id="PS50114"/>
    </source>
</evidence>
<feature type="compositionally biased region" description="Low complexity" evidence="7">
    <location>
        <begin position="218"/>
        <end position="231"/>
    </location>
</feature>
<feature type="compositionally biased region" description="Low complexity" evidence="7">
    <location>
        <begin position="41"/>
        <end position="57"/>
    </location>
</feature>
<feature type="region of interest" description="Disordered" evidence="7">
    <location>
        <begin position="606"/>
        <end position="661"/>
    </location>
</feature>
<feature type="compositionally biased region" description="Polar residues" evidence="7">
    <location>
        <begin position="265"/>
        <end position="297"/>
    </location>
</feature>
<name>A0AAD4DAM0_9FUNG</name>
<evidence type="ECO:0000256" key="1">
    <source>
        <dbReference type="ARBA" id="ARBA00004123"/>
    </source>
</evidence>
<feature type="region of interest" description="Disordered" evidence="7">
    <location>
        <begin position="98"/>
        <end position="123"/>
    </location>
</feature>
<feature type="compositionally biased region" description="Low complexity" evidence="7">
    <location>
        <begin position="202"/>
        <end position="211"/>
    </location>
</feature>
<feature type="compositionally biased region" description="Low complexity" evidence="7">
    <location>
        <begin position="98"/>
        <end position="111"/>
    </location>
</feature>
<feature type="region of interest" description="Disordered" evidence="7">
    <location>
        <begin position="446"/>
        <end position="467"/>
    </location>
</feature>
<evidence type="ECO:0000256" key="6">
    <source>
        <dbReference type="PROSITE-ProRule" id="PRU00094"/>
    </source>
</evidence>
<dbReference type="Proteomes" id="UP001194580">
    <property type="component" value="Unassembled WGS sequence"/>
</dbReference>
<evidence type="ECO:0000256" key="3">
    <source>
        <dbReference type="ARBA" id="ARBA00022771"/>
    </source>
</evidence>
<keyword evidence="2" id="KW-0479">Metal-binding</keyword>
<dbReference type="InterPro" id="IPR013088">
    <property type="entry name" value="Znf_NHR/GATA"/>
</dbReference>
<organism evidence="9 10">
    <name type="scientific">Linnemannia exigua</name>
    <dbReference type="NCBI Taxonomy" id="604196"/>
    <lineage>
        <taxon>Eukaryota</taxon>
        <taxon>Fungi</taxon>
        <taxon>Fungi incertae sedis</taxon>
        <taxon>Mucoromycota</taxon>
        <taxon>Mortierellomycotina</taxon>
        <taxon>Mortierellomycetes</taxon>
        <taxon>Mortierellales</taxon>
        <taxon>Mortierellaceae</taxon>
        <taxon>Linnemannia</taxon>
    </lineage>
</organism>
<dbReference type="GO" id="GO:0000122">
    <property type="term" value="P:negative regulation of transcription by RNA polymerase II"/>
    <property type="evidence" value="ECO:0007669"/>
    <property type="project" value="TreeGrafter"/>
</dbReference>
<keyword evidence="10" id="KW-1185">Reference proteome</keyword>
<feature type="compositionally biased region" description="Low complexity" evidence="7">
    <location>
        <begin position="606"/>
        <end position="629"/>
    </location>
</feature>
<feature type="region of interest" description="Disordered" evidence="7">
    <location>
        <begin position="385"/>
        <end position="405"/>
    </location>
</feature>
<keyword evidence="3 6" id="KW-0863">Zinc-finger</keyword>
<protein>
    <recommendedName>
        <fullName evidence="8">GATA-type domain-containing protein</fullName>
    </recommendedName>
</protein>
<evidence type="ECO:0000256" key="4">
    <source>
        <dbReference type="ARBA" id="ARBA00022833"/>
    </source>
</evidence>
<dbReference type="GO" id="GO:0000981">
    <property type="term" value="F:DNA-binding transcription factor activity, RNA polymerase II-specific"/>
    <property type="evidence" value="ECO:0007669"/>
    <property type="project" value="TreeGrafter"/>
</dbReference>
<dbReference type="GO" id="GO:0045944">
    <property type="term" value="P:positive regulation of transcription by RNA polymerase II"/>
    <property type="evidence" value="ECO:0007669"/>
    <property type="project" value="TreeGrafter"/>
</dbReference>
<evidence type="ECO:0000313" key="9">
    <source>
        <dbReference type="EMBL" id="KAG0272891.1"/>
    </source>
</evidence>
<dbReference type="EMBL" id="JAAAIL010000839">
    <property type="protein sequence ID" value="KAG0272891.1"/>
    <property type="molecule type" value="Genomic_DNA"/>
</dbReference>
<dbReference type="PANTHER" id="PTHR10071:SF281">
    <property type="entry name" value="BOX A-BINDING FACTOR-RELATED"/>
    <property type="match status" value="1"/>
</dbReference>
<dbReference type="SMART" id="SM00401">
    <property type="entry name" value="ZnF_GATA"/>
    <property type="match status" value="1"/>
</dbReference>
<dbReference type="GO" id="GO:0000978">
    <property type="term" value="F:RNA polymerase II cis-regulatory region sequence-specific DNA binding"/>
    <property type="evidence" value="ECO:0007669"/>
    <property type="project" value="TreeGrafter"/>
</dbReference>
<dbReference type="AlphaFoldDB" id="A0AAD4DAM0"/>
<reference evidence="9" key="1">
    <citation type="journal article" date="2020" name="Fungal Divers.">
        <title>Resolving the Mortierellaceae phylogeny through synthesis of multi-gene phylogenetics and phylogenomics.</title>
        <authorList>
            <person name="Vandepol N."/>
            <person name="Liber J."/>
            <person name="Desiro A."/>
            <person name="Na H."/>
            <person name="Kennedy M."/>
            <person name="Barry K."/>
            <person name="Grigoriev I.V."/>
            <person name="Miller A.N."/>
            <person name="O'Donnell K."/>
            <person name="Stajich J.E."/>
            <person name="Bonito G."/>
        </authorList>
    </citation>
    <scope>NUCLEOTIDE SEQUENCE</scope>
    <source>
        <strain evidence="9">NRRL 28262</strain>
    </source>
</reference>
<evidence type="ECO:0000313" key="10">
    <source>
        <dbReference type="Proteomes" id="UP001194580"/>
    </source>
</evidence>
<evidence type="ECO:0000256" key="5">
    <source>
        <dbReference type="ARBA" id="ARBA00023242"/>
    </source>
</evidence>
<dbReference type="SUPFAM" id="SSF57716">
    <property type="entry name" value="Glucocorticoid receptor-like (DNA-binding domain)"/>
    <property type="match status" value="1"/>
</dbReference>
<feature type="region of interest" description="Disordered" evidence="7">
    <location>
        <begin position="36"/>
        <end position="77"/>
    </location>
</feature>
<comment type="caution">
    <text evidence="9">The sequence shown here is derived from an EMBL/GenBank/DDBJ whole genome shotgun (WGS) entry which is preliminary data.</text>
</comment>
<dbReference type="CDD" id="cd00202">
    <property type="entry name" value="ZnF_GATA"/>
    <property type="match status" value="1"/>
</dbReference>